<evidence type="ECO:0000256" key="1">
    <source>
        <dbReference type="SAM" id="MobiDB-lite"/>
    </source>
</evidence>
<proteinExistence type="predicted"/>
<comment type="caution">
    <text evidence="2">The sequence shown here is derived from an EMBL/GenBank/DDBJ whole genome shotgun (WGS) entry which is preliminary data.</text>
</comment>
<sequence length="157" mass="18584">MTGWVKLERNLLEEEVWTDLLAFRLYTFLLLKASHQEQFKYGGIVLKRGQYIRSYSKLQEDLRYKAGRGTTLVSKSTINRTIKRLVKLELISVEHTIEGTLFTVLNYPTEKYSTQPKHNQQNHKVNDGDTKKETEQQFNQLKMQNKLFKQDQYAYGF</sequence>
<accession>A0ABN0ZNY3</accession>
<keyword evidence="3" id="KW-1185">Reference proteome</keyword>
<evidence type="ECO:0000313" key="3">
    <source>
        <dbReference type="Proteomes" id="UP001500740"/>
    </source>
</evidence>
<reference evidence="2 3" key="1">
    <citation type="journal article" date="2019" name="Int. J. Syst. Evol. Microbiol.">
        <title>The Global Catalogue of Microorganisms (GCM) 10K type strain sequencing project: providing services to taxonomists for standard genome sequencing and annotation.</title>
        <authorList>
            <consortium name="The Broad Institute Genomics Platform"/>
            <consortium name="The Broad Institute Genome Sequencing Center for Infectious Disease"/>
            <person name="Wu L."/>
            <person name="Ma J."/>
        </authorList>
    </citation>
    <scope>NUCLEOTIDE SEQUENCE [LARGE SCALE GENOMIC DNA]</scope>
    <source>
        <strain evidence="2 3">JCM 14193</strain>
    </source>
</reference>
<feature type="region of interest" description="Disordered" evidence="1">
    <location>
        <begin position="113"/>
        <end position="132"/>
    </location>
</feature>
<dbReference type="Proteomes" id="UP001500740">
    <property type="component" value="Unassembled WGS sequence"/>
</dbReference>
<dbReference type="EMBL" id="BAAACZ010000005">
    <property type="protein sequence ID" value="GAA0454175.1"/>
    <property type="molecule type" value="Genomic_DNA"/>
</dbReference>
<evidence type="ECO:0000313" key="2">
    <source>
        <dbReference type="EMBL" id="GAA0454175.1"/>
    </source>
</evidence>
<gene>
    <name evidence="2" type="ORF">GCM10008935_06250</name>
</gene>
<feature type="compositionally biased region" description="Polar residues" evidence="1">
    <location>
        <begin position="113"/>
        <end position="123"/>
    </location>
</feature>
<dbReference type="RefSeq" id="WP_343781720.1">
    <property type="nucleotide sequence ID" value="NZ_BAAACZ010000005.1"/>
</dbReference>
<organism evidence="2 3">
    <name type="scientific">Alkalibacillus silvisoli</name>
    <dbReference type="NCBI Taxonomy" id="392823"/>
    <lineage>
        <taxon>Bacteria</taxon>
        <taxon>Bacillati</taxon>
        <taxon>Bacillota</taxon>
        <taxon>Bacilli</taxon>
        <taxon>Bacillales</taxon>
        <taxon>Bacillaceae</taxon>
        <taxon>Alkalibacillus</taxon>
    </lineage>
</organism>
<protein>
    <submittedName>
        <fullName evidence="2">Uncharacterized protein</fullName>
    </submittedName>
</protein>
<name>A0ABN0ZNY3_9BACI</name>